<proteinExistence type="predicted"/>
<dbReference type="RefSeq" id="WP_425294949.1">
    <property type="nucleotide sequence ID" value="NZ_CACSIP010000011.1"/>
</dbReference>
<keyword evidence="2" id="KW-1185">Reference proteome</keyword>
<name>A0A5S9PQM1_MYCVN</name>
<dbReference type="Proteomes" id="UP000430146">
    <property type="component" value="Unassembled WGS sequence"/>
</dbReference>
<evidence type="ECO:0008006" key="3">
    <source>
        <dbReference type="Google" id="ProtNLM"/>
    </source>
</evidence>
<dbReference type="EMBL" id="CACSIP010000011">
    <property type="protein sequence ID" value="CAA0106891.1"/>
    <property type="molecule type" value="Genomic_DNA"/>
</dbReference>
<reference evidence="1 2" key="1">
    <citation type="submission" date="2019-11" db="EMBL/GenBank/DDBJ databases">
        <authorList>
            <person name="Holert J."/>
        </authorList>
    </citation>
    <scope>NUCLEOTIDE SEQUENCE [LARGE SCALE GENOMIC DNA]</scope>
    <source>
        <strain evidence="1">BC8_1</strain>
    </source>
</reference>
<dbReference type="AlphaFoldDB" id="A0A5S9PQM1"/>
<protein>
    <recommendedName>
        <fullName evidence="3">3-methyladenine DNA glycosylase</fullName>
    </recommendedName>
</protein>
<sequence length="309" mass="34241">MSDSRLAAVSDSRLAAVSDSRLAAVSELWLERAAAHRRRTDDLLAPHLARRRAGLAHPVFDFLFTYYSLRPRQLRLWHPGYGTVLAGAAADRYLDRTGYTRHAHGVTVSRDYLHARAGTVRFIAELLGAVASRPARLNCFGLHEWAMVYRAPSVRHAGVPLRLGAACTDAVVDSMPLRCSHFDAYRFFTEPAAGRNAAHLTRESQMDAEQPGCVHAGMDLYKWAFKLGPLIESGLVLDCLELATDARVLDMRASPYDLREFGFEPIAVETTDGRREYARAQEAISERAAPLRATLLSRCTALLDDATGY</sequence>
<evidence type="ECO:0000313" key="2">
    <source>
        <dbReference type="Proteomes" id="UP000430146"/>
    </source>
</evidence>
<gene>
    <name evidence="1" type="ORF">AELLOGFF_03657</name>
</gene>
<organism evidence="1 2">
    <name type="scientific">Mycolicibacterium vanbaalenii</name>
    <name type="common">Mycobacterium vanbaalenii</name>
    <dbReference type="NCBI Taxonomy" id="110539"/>
    <lineage>
        <taxon>Bacteria</taxon>
        <taxon>Bacillati</taxon>
        <taxon>Actinomycetota</taxon>
        <taxon>Actinomycetes</taxon>
        <taxon>Mycobacteriales</taxon>
        <taxon>Mycobacteriaceae</taxon>
        <taxon>Mycolicibacterium</taxon>
    </lineage>
</organism>
<evidence type="ECO:0000313" key="1">
    <source>
        <dbReference type="EMBL" id="CAA0106891.1"/>
    </source>
</evidence>
<accession>A0A5S9PQM1</accession>